<evidence type="ECO:0000256" key="1">
    <source>
        <dbReference type="SAM" id="MobiDB-lite"/>
    </source>
</evidence>
<dbReference type="InterPro" id="IPR024402">
    <property type="entry name" value="DUF2726"/>
</dbReference>
<protein>
    <recommendedName>
        <fullName evidence="3">DUF2726 domain-containing protein</fullName>
    </recommendedName>
</protein>
<dbReference type="OrthoDB" id="5600508at2"/>
<dbReference type="Pfam" id="PF10881">
    <property type="entry name" value="DUF2726"/>
    <property type="match status" value="1"/>
</dbReference>
<feature type="transmembrane region" description="Helical" evidence="2">
    <location>
        <begin position="12"/>
        <end position="30"/>
    </location>
</feature>
<evidence type="ECO:0000259" key="3">
    <source>
        <dbReference type="Pfam" id="PF10881"/>
    </source>
</evidence>
<dbReference type="AlphaFoldDB" id="A0A2P7R6J4"/>
<dbReference type="Proteomes" id="UP000242181">
    <property type="component" value="Unassembled WGS sequence"/>
</dbReference>
<sequence>MTDLLPVSLLDWLMFSLVSLLVLLALFALLRRLWRGRPGQAYVRRLMFSPEAAAAQHLLDSAIGRELRVFPSVRMSDVLEVNPDLKKAHREQAWHDLFGEKLDFVLCSPRDLRVRLAVMLVDDGLSKADGRHRARLLQQLEQAGLAVVHLSPKDWPSADELREELLARLRPAAAEPTAMPGRGRVEPVIRLPQDEPDDEPRFHL</sequence>
<keyword evidence="2" id="KW-0812">Transmembrane</keyword>
<keyword evidence="5" id="KW-1185">Reference proteome</keyword>
<gene>
    <name evidence="4" type="ORF">C7I36_03720</name>
</gene>
<name>A0A2P7R6J4_9GAMM</name>
<reference evidence="4 5" key="1">
    <citation type="submission" date="2018-03" db="EMBL/GenBank/DDBJ databases">
        <title>The draft genome of Zobellella taiwanensis JCM 13381.</title>
        <authorList>
            <person name="Liu L."/>
            <person name="Li L."/>
            <person name="Wang T."/>
            <person name="Zhang X."/>
            <person name="Liang L."/>
        </authorList>
    </citation>
    <scope>NUCLEOTIDE SEQUENCE [LARGE SCALE GENOMIC DNA]</scope>
    <source>
        <strain evidence="4 5">JCM 13381</strain>
    </source>
</reference>
<dbReference type="RefSeq" id="WP_106452390.1">
    <property type="nucleotide sequence ID" value="NZ_PXYH01000004.1"/>
</dbReference>
<keyword evidence="2" id="KW-1133">Transmembrane helix</keyword>
<proteinExistence type="predicted"/>
<accession>A0A2P7R6J4</accession>
<comment type="caution">
    <text evidence="4">The sequence shown here is derived from an EMBL/GenBank/DDBJ whole genome shotgun (WGS) entry which is preliminary data.</text>
</comment>
<evidence type="ECO:0000256" key="2">
    <source>
        <dbReference type="SAM" id="Phobius"/>
    </source>
</evidence>
<feature type="domain" description="DUF2726" evidence="3">
    <location>
        <begin position="47"/>
        <end position="165"/>
    </location>
</feature>
<dbReference type="EMBL" id="PXYH01000004">
    <property type="protein sequence ID" value="PSJ45838.1"/>
    <property type="molecule type" value="Genomic_DNA"/>
</dbReference>
<feature type="region of interest" description="Disordered" evidence="1">
    <location>
        <begin position="173"/>
        <end position="204"/>
    </location>
</feature>
<evidence type="ECO:0000313" key="5">
    <source>
        <dbReference type="Proteomes" id="UP000242181"/>
    </source>
</evidence>
<evidence type="ECO:0000313" key="4">
    <source>
        <dbReference type="EMBL" id="PSJ45838.1"/>
    </source>
</evidence>
<keyword evidence="2" id="KW-0472">Membrane</keyword>
<organism evidence="4 5">
    <name type="scientific">Zobellella taiwanensis</name>
    <dbReference type="NCBI Taxonomy" id="347535"/>
    <lineage>
        <taxon>Bacteria</taxon>
        <taxon>Pseudomonadati</taxon>
        <taxon>Pseudomonadota</taxon>
        <taxon>Gammaproteobacteria</taxon>
        <taxon>Aeromonadales</taxon>
        <taxon>Aeromonadaceae</taxon>
        <taxon>Zobellella</taxon>
    </lineage>
</organism>